<keyword evidence="4" id="KW-0378">Hydrolase</keyword>
<dbReference type="GO" id="GO:0000287">
    <property type="term" value="F:magnesium ion binding"/>
    <property type="evidence" value="ECO:0007669"/>
    <property type="project" value="InterPro"/>
</dbReference>
<dbReference type="EC" id="3.6.1.1" evidence="2"/>
<dbReference type="Gene3D" id="3.90.80.10">
    <property type="entry name" value="Inorganic pyrophosphatase"/>
    <property type="match status" value="1"/>
</dbReference>
<organism evidence="6">
    <name type="scientific">viral metagenome</name>
    <dbReference type="NCBI Taxonomy" id="1070528"/>
    <lineage>
        <taxon>unclassified sequences</taxon>
        <taxon>metagenomes</taxon>
        <taxon>organismal metagenomes</taxon>
    </lineage>
</organism>
<dbReference type="InterPro" id="IPR036649">
    <property type="entry name" value="Pyrophosphatase_sf"/>
</dbReference>
<dbReference type="PROSITE" id="PS00387">
    <property type="entry name" value="PPASE"/>
    <property type="match status" value="1"/>
</dbReference>
<keyword evidence="3" id="KW-0479">Metal-binding</keyword>
<dbReference type="InterPro" id="IPR008162">
    <property type="entry name" value="Pyrophosphatase"/>
</dbReference>
<dbReference type="Pfam" id="PF00719">
    <property type="entry name" value="Pyrophosphatase"/>
    <property type="match status" value="1"/>
</dbReference>
<evidence type="ECO:0000256" key="1">
    <source>
        <dbReference type="ARBA" id="ARBA00001946"/>
    </source>
</evidence>
<proteinExistence type="predicted"/>
<reference evidence="6" key="1">
    <citation type="journal article" date="2020" name="Nature">
        <title>Giant virus diversity and host interactions through global metagenomics.</title>
        <authorList>
            <person name="Schulz F."/>
            <person name="Roux S."/>
            <person name="Paez-Espino D."/>
            <person name="Jungbluth S."/>
            <person name="Walsh D.A."/>
            <person name="Denef V.J."/>
            <person name="McMahon K.D."/>
            <person name="Konstantinidis K.T."/>
            <person name="Eloe-Fadrosh E.A."/>
            <person name="Kyrpides N.C."/>
            <person name="Woyke T."/>
        </authorList>
    </citation>
    <scope>NUCLEOTIDE SEQUENCE</scope>
    <source>
        <strain evidence="6">GVMAG-M-3300027770-73</strain>
    </source>
</reference>
<protein>
    <recommendedName>
        <fullName evidence="2">inorganic diphosphatase</fullName>
        <ecNumber evidence="2">3.6.1.1</ecNumber>
    </recommendedName>
</protein>
<evidence type="ECO:0000256" key="5">
    <source>
        <dbReference type="ARBA" id="ARBA00022842"/>
    </source>
</evidence>
<evidence type="ECO:0000313" key="6">
    <source>
        <dbReference type="EMBL" id="QHU28176.1"/>
    </source>
</evidence>
<dbReference type="SUPFAM" id="SSF50324">
    <property type="entry name" value="Inorganic pyrophosphatase"/>
    <property type="match status" value="1"/>
</dbReference>
<dbReference type="GO" id="GO:0004427">
    <property type="term" value="F:inorganic diphosphate phosphatase activity"/>
    <property type="evidence" value="ECO:0007669"/>
    <property type="project" value="UniProtKB-EC"/>
</dbReference>
<dbReference type="AlphaFoldDB" id="A0A6C0LB31"/>
<dbReference type="GO" id="GO:0006796">
    <property type="term" value="P:phosphate-containing compound metabolic process"/>
    <property type="evidence" value="ECO:0007669"/>
    <property type="project" value="InterPro"/>
</dbReference>
<evidence type="ECO:0000256" key="2">
    <source>
        <dbReference type="ARBA" id="ARBA00012146"/>
    </source>
</evidence>
<evidence type="ECO:0000256" key="4">
    <source>
        <dbReference type="ARBA" id="ARBA00022801"/>
    </source>
</evidence>
<keyword evidence="5" id="KW-0460">Magnesium</keyword>
<dbReference type="GO" id="GO:0005737">
    <property type="term" value="C:cytoplasm"/>
    <property type="evidence" value="ECO:0007669"/>
    <property type="project" value="InterPro"/>
</dbReference>
<comment type="cofactor">
    <cofactor evidence="1">
        <name>Mg(2+)</name>
        <dbReference type="ChEBI" id="CHEBI:18420"/>
    </cofactor>
</comment>
<name>A0A6C0LB31_9ZZZZ</name>
<sequence length="159" mass="18521">MDKSRTRVVVYVEIEKHSNIKYEYCKKEQKLVVDRILPYPFFYPHAYGFIPNTMAPDNDELDILILTDATLKNNTHYTAYIIGALKMDDEKGEDDKILCVLEEEIDVIKDIYDVDVEVQNGLFWFFSNYKSSTPGKWSNVKGFVNKENALQIYETSLLS</sequence>
<dbReference type="PANTHER" id="PTHR10286">
    <property type="entry name" value="INORGANIC PYROPHOSPHATASE"/>
    <property type="match status" value="1"/>
</dbReference>
<accession>A0A6C0LB31</accession>
<evidence type="ECO:0000256" key="3">
    <source>
        <dbReference type="ARBA" id="ARBA00022723"/>
    </source>
</evidence>
<dbReference type="EMBL" id="MN740471">
    <property type="protein sequence ID" value="QHU28176.1"/>
    <property type="molecule type" value="Genomic_DNA"/>
</dbReference>